<dbReference type="RefSeq" id="WP_209337311.1">
    <property type="nucleotide sequence ID" value="NZ_JAGIYY010000012.1"/>
</dbReference>
<name>A0A8J7R3L8_9HYPH</name>
<evidence type="ECO:0000256" key="1">
    <source>
        <dbReference type="SAM" id="MobiDB-lite"/>
    </source>
</evidence>
<dbReference type="EMBL" id="JAGIYY010000012">
    <property type="protein sequence ID" value="MBP0441290.1"/>
    <property type="molecule type" value="Genomic_DNA"/>
</dbReference>
<protein>
    <submittedName>
        <fullName evidence="2">Uncharacterized protein</fullName>
    </submittedName>
</protein>
<dbReference type="AlphaFoldDB" id="A0A8J7R3L8"/>
<accession>A0A8J7R3L8</accession>
<dbReference type="Proteomes" id="UP000666240">
    <property type="component" value="Unassembled WGS sequence"/>
</dbReference>
<organism evidence="2 3">
    <name type="scientific">Tianweitania sediminis</name>
    <dbReference type="NCBI Taxonomy" id="1502156"/>
    <lineage>
        <taxon>Bacteria</taxon>
        <taxon>Pseudomonadati</taxon>
        <taxon>Pseudomonadota</taxon>
        <taxon>Alphaproteobacteria</taxon>
        <taxon>Hyphomicrobiales</taxon>
        <taxon>Phyllobacteriaceae</taxon>
        <taxon>Tianweitania</taxon>
    </lineage>
</organism>
<gene>
    <name evidence="2" type="ORF">J5Y06_21810</name>
</gene>
<sequence length="75" mass="7987">MTRHGKVEPSAESPADGNDLRAPMVTVAADRLTTGNVRRRLNRAEAQRCLLSAPLPALPSGGHAIAEIHHKSKSP</sequence>
<feature type="region of interest" description="Disordered" evidence="1">
    <location>
        <begin position="1"/>
        <end position="22"/>
    </location>
</feature>
<comment type="caution">
    <text evidence="2">The sequence shown here is derived from an EMBL/GenBank/DDBJ whole genome shotgun (WGS) entry which is preliminary data.</text>
</comment>
<keyword evidence="3" id="KW-1185">Reference proteome</keyword>
<evidence type="ECO:0000313" key="3">
    <source>
        <dbReference type="Proteomes" id="UP000666240"/>
    </source>
</evidence>
<proteinExistence type="predicted"/>
<feature type="region of interest" description="Disordered" evidence="1">
    <location>
        <begin position="54"/>
        <end position="75"/>
    </location>
</feature>
<evidence type="ECO:0000313" key="2">
    <source>
        <dbReference type="EMBL" id="MBP0441290.1"/>
    </source>
</evidence>
<reference evidence="2" key="1">
    <citation type="submission" date="2021-03" db="EMBL/GenBank/DDBJ databases">
        <title>Genome sequencing and assembly of Tianweitania sediminis.</title>
        <authorList>
            <person name="Chhetri G."/>
        </authorList>
    </citation>
    <scope>NUCLEOTIDE SEQUENCE</scope>
    <source>
        <strain evidence="2">Z8</strain>
    </source>
</reference>